<reference evidence="5" key="1">
    <citation type="journal article" date="2023" name="Commun. Biol.">
        <title>Genome analysis of Parmales, the sister group of diatoms, reveals the evolutionary specialization of diatoms from phago-mixotrophs to photoautotrophs.</title>
        <authorList>
            <person name="Ban H."/>
            <person name="Sato S."/>
            <person name="Yoshikawa S."/>
            <person name="Yamada K."/>
            <person name="Nakamura Y."/>
            <person name="Ichinomiya M."/>
            <person name="Sato N."/>
            <person name="Blanc-Mathieu R."/>
            <person name="Endo H."/>
            <person name="Kuwata A."/>
            <person name="Ogata H."/>
        </authorList>
    </citation>
    <scope>NUCLEOTIDE SEQUENCE [LARGE SCALE GENOMIC DNA]</scope>
</reference>
<sequence>MFEADFSSVWSNANPYLGYKEKQQPAKRSRSKPPAATRGSGSSAGEVSVSGIEMSRSNKARLKELLQARYPLTFILDALACCTLATLLIYYAPVHGSSLYAVAAGFFEAKLGLIAHEASHGGAPRWLGWLYDCAMGSRSQWIVKHNHGHHLVTNTLSDPDIQISPLMRIHPSQPRHPHHVFQHIFQFPLFSLLPFGLRINGVIYLHKKGPLSEILLHWILAFPATYLYLIRPYNLLGIPGLKYFALENFTVGIIYGCLFSVSHVNSLVMFDPPHSTLKERQLATTADWGVGSRVANYLTGGLNHQVVHHLHPSVSSYSYPEIARILKEEEEGYLDMGGTILDALRSNVEYLRRVGNGK</sequence>
<dbReference type="GO" id="GO:0016717">
    <property type="term" value="F:oxidoreductase activity, acting on paired donors, with oxidation of a pair of donors resulting in the reduction of molecular oxygen to two molecules of water"/>
    <property type="evidence" value="ECO:0007669"/>
    <property type="project" value="TreeGrafter"/>
</dbReference>
<dbReference type="PANTHER" id="PTHR19353:SF19">
    <property type="entry name" value="DELTA(5) FATTY ACID DESATURASE C-RELATED"/>
    <property type="match status" value="1"/>
</dbReference>
<dbReference type="CDD" id="cd03506">
    <property type="entry name" value="Delta6-FADS-like"/>
    <property type="match status" value="1"/>
</dbReference>
<feature type="transmembrane region" description="Helical" evidence="2">
    <location>
        <begin position="211"/>
        <end position="229"/>
    </location>
</feature>
<dbReference type="GO" id="GO:0008610">
    <property type="term" value="P:lipid biosynthetic process"/>
    <property type="evidence" value="ECO:0007669"/>
    <property type="project" value="UniProtKB-ARBA"/>
</dbReference>
<name>A0A9W7GMV8_9STRA</name>
<proteinExistence type="predicted"/>
<dbReference type="OrthoDB" id="260519at2759"/>
<accession>A0A9W7GMV8</accession>
<evidence type="ECO:0000259" key="3">
    <source>
        <dbReference type="Pfam" id="PF00487"/>
    </source>
</evidence>
<comment type="caution">
    <text evidence="4">The sequence shown here is derived from an EMBL/GenBank/DDBJ whole genome shotgun (WGS) entry which is preliminary data.</text>
</comment>
<organism evidence="4 5">
    <name type="scientific">Triparma columacea</name>
    <dbReference type="NCBI Taxonomy" id="722753"/>
    <lineage>
        <taxon>Eukaryota</taxon>
        <taxon>Sar</taxon>
        <taxon>Stramenopiles</taxon>
        <taxon>Ochrophyta</taxon>
        <taxon>Bolidophyceae</taxon>
        <taxon>Parmales</taxon>
        <taxon>Triparmaceae</taxon>
        <taxon>Triparma</taxon>
    </lineage>
</organism>
<feature type="transmembrane region" description="Helical" evidence="2">
    <location>
        <begin position="249"/>
        <end position="270"/>
    </location>
</feature>
<dbReference type="Pfam" id="PF00487">
    <property type="entry name" value="FA_desaturase"/>
    <property type="match status" value="1"/>
</dbReference>
<dbReference type="InterPro" id="IPR005804">
    <property type="entry name" value="FA_desaturase_dom"/>
</dbReference>
<dbReference type="GO" id="GO:0016020">
    <property type="term" value="C:membrane"/>
    <property type="evidence" value="ECO:0007669"/>
    <property type="project" value="TreeGrafter"/>
</dbReference>
<dbReference type="InterPro" id="IPR012171">
    <property type="entry name" value="Fatty_acid_desaturase"/>
</dbReference>
<feature type="domain" description="Fatty acid desaturase" evidence="3">
    <location>
        <begin position="100"/>
        <end position="331"/>
    </location>
</feature>
<keyword evidence="2" id="KW-1133">Transmembrane helix</keyword>
<dbReference type="Proteomes" id="UP001165065">
    <property type="component" value="Unassembled WGS sequence"/>
</dbReference>
<dbReference type="EMBL" id="BRYA01000411">
    <property type="protein sequence ID" value="GMI48616.1"/>
    <property type="molecule type" value="Genomic_DNA"/>
</dbReference>
<feature type="transmembrane region" description="Helical" evidence="2">
    <location>
        <begin position="70"/>
        <end position="92"/>
    </location>
</feature>
<keyword evidence="2" id="KW-0472">Membrane</keyword>
<keyword evidence="2" id="KW-0812">Transmembrane</keyword>
<evidence type="ECO:0000313" key="4">
    <source>
        <dbReference type="EMBL" id="GMI48616.1"/>
    </source>
</evidence>
<evidence type="ECO:0000256" key="1">
    <source>
        <dbReference type="SAM" id="MobiDB-lite"/>
    </source>
</evidence>
<feature type="region of interest" description="Disordered" evidence="1">
    <location>
        <begin position="20"/>
        <end position="50"/>
    </location>
</feature>
<protein>
    <recommendedName>
        <fullName evidence="3">Fatty acid desaturase domain-containing protein</fullName>
    </recommendedName>
</protein>
<feature type="transmembrane region" description="Helical" evidence="2">
    <location>
        <begin position="180"/>
        <end position="199"/>
    </location>
</feature>
<evidence type="ECO:0000256" key="2">
    <source>
        <dbReference type="SAM" id="Phobius"/>
    </source>
</evidence>
<gene>
    <name evidence="4" type="ORF">TrCOL_g6378</name>
</gene>
<dbReference type="PANTHER" id="PTHR19353">
    <property type="entry name" value="FATTY ACID DESATURASE 2"/>
    <property type="match status" value="1"/>
</dbReference>
<evidence type="ECO:0000313" key="5">
    <source>
        <dbReference type="Proteomes" id="UP001165065"/>
    </source>
</evidence>
<dbReference type="AlphaFoldDB" id="A0A9W7GMV8"/>
<feature type="compositionally biased region" description="Low complexity" evidence="1">
    <location>
        <begin position="39"/>
        <end position="50"/>
    </location>
</feature>
<keyword evidence="5" id="KW-1185">Reference proteome</keyword>